<dbReference type="EMBL" id="JAATEL010000009">
    <property type="protein sequence ID" value="NJP14768.1"/>
    <property type="molecule type" value="Genomic_DNA"/>
</dbReference>
<dbReference type="Proteomes" id="UP000635996">
    <property type="component" value="Unassembled WGS sequence"/>
</dbReference>
<evidence type="ECO:0000313" key="3">
    <source>
        <dbReference type="Proteomes" id="UP000635996"/>
    </source>
</evidence>
<feature type="compositionally biased region" description="Low complexity" evidence="1">
    <location>
        <begin position="19"/>
        <end position="47"/>
    </location>
</feature>
<gene>
    <name evidence="2" type="ORF">HCJ95_10780</name>
</gene>
<keyword evidence="3" id="KW-1185">Reference proteome</keyword>
<protein>
    <recommendedName>
        <fullName evidence="4">Lipoprotein</fullName>
    </recommendedName>
</protein>
<evidence type="ECO:0000313" key="2">
    <source>
        <dbReference type="EMBL" id="NJP14768.1"/>
    </source>
</evidence>
<sequence length="159" mass="16293">MAAVSALTGCVTVQRTPEPGHAAATARPPGTRPDGAAAPAAQASPRQALERTDPSAAGDPAGRTPSRPTAGAEAGAPAGTARPAAPAPRSHERHERPEQPEVPRPRQTQRSSHTHAPLPVPALPNPAARASGLCALGTQYGRWRIGSPEEKICGHTFGR</sequence>
<evidence type="ECO:0000256" key="1">
    <source>
        <dbReference type="SAM" id="MobiDB-lite"/>
    </source>
</evidence>
<organism evidence="2 3">
    <name type="scientific">Streptomyces thermoviolaceus subsp. thermoviolaceus</name>
    <dbReference type="NCBI Taxonomy" id="66860"/>
    <lineage>
        <taxon>Bacteria</taxon>
        <taxon>Bacillati</taxon>
        <taxon>Actinomycetota</taxon>
        <taxon>Actinomycetes</taxon>
        <taxon>Kitasatosporales</taxon>
        <taxon>Streptomycetaceae</taxon>
        <taxon>Streptomyces</taxon>
    </lineage>
</organism>
<reference evidence="2 3" key="1">
    <citation type="submission" date="2020-03" db="EMBL/GenBank/DDBJ databases">
        <title>WGS of actinomycetes isolated from Thailand.</title>
        <authorList>
            <person name="Thawai C."/>
        </authorList>
    </citation>
    <scope>NUCLEOTIDE SEQUENCE [LARGE SCALE GENOMIC DNA]</scope>
    <source>
        <strain evidence="2 3">NBRC 13905</strain>
    </source>
</reference>
<comment type="caution">
    <text evidence="2">The sequence shown here is derived from an EMBL/GenBank/DDBJ whole genome shotgun (WGS) entry which is preliminary data.</text>
</comment>
<feature type="compositionally biased region" description="Low complexity" evidence="1">
    <location>
        <begin position="67"/>
        <end position="88"/>
    </location>
</feature>
<accession>A0ABX0YUL6</accession>
<feature type="compositionally biased region" description="Basic and acidic residues" evidence="1">
    <location>
        <begin position="89"/>
        <end position="104"/>
    </location>
</feature>
<evidence type="ECO:0008006" key="4">
    <source>
        <dbReference type="Google" id="ProtNLM"/>
    </source>
</evidence>
<proteinExistence type="predicted"/>
<dbReference type="RefSeq" id="WP_168131448.1">
    <property type="nucleotide sequence ID" value="NZ_BMVZ01000013.1"/>
</dbReference>
<name>A0ABX0YUL6_STRTL</name>
<feature type="region of interest" description="Disordered" evidence="1">
    <location>
        <begin position="1"/>
        <end position="126"/>
    </location>
</feature>